<protein>
    <submittedName>
        <fullName evidence="1">Uncharacterized protein</fullName>
    </submittedName>
</protein>
<dbReference type="Gramene" id="OE9A005538T1">
    <property type="protein sequence ID" value="OE9A005538C1"/>
    <property type="gene ID" value="OE9A005538"/>
</dbReference>
<name>A0A8S0QP08_OLEEU</name>
<dbReference type="OrthoDB" id="908948at2759"/>
<evidence type="ECO:0000313" key="1">
    <source>
        <dbReference type="EMBL" id="CAA2968606.1"/>
    </source>
</evidence>
<evidence type="ECO:0000313" key="2">
    <source>
        <dbReference type="Proteomes" id="UP000594638"/>
    </source>
</evidence>
<organism evidence="1 2">
    <name type="scientific">Olea europaea subsp. europaea</name>
    <dbReference type="NCBI Taxonomy" id="158383"/>
    <lineage>
        <taxon>Eukaryota</taxon>
        <taxon>Viridiplantae</taxon>
        <taxon>Streptophyta</taxon>
        <taxon>Embryophyta</taxon>
        <taxon>Tracheophyta</taxon>
        <taxon>Spermatophyta</taxon>
        <taxon>Magnoliopsida</taxon>
        <taxon>eudicotyledons</taxon>
        <taxon>Gunneridae</taxon>
        <taxon>Pentapetalae</taxon>
        <taxon>asterids</taxon>
        <taxon>lamiids</taxon>
        <taxon>Lamiales</taxon>
        <taxon>Oleaceae</taxon>
        <taxon>Oleeae</taxon>
        <taxon>Olea</taxon>
    </lineage>
</organism>
<sequence length="181" mass="20520">MPIGSSPDFEKRSFEIKNDDKFFSRLLTKETSKTNPSFRVYYGDVPGTVPFMWETSPGNPKHHSFYDISLIPPLTPPPYYSTNINKPIKRNSRSKLLYTLLRRINPKKVNQFGMSSSSSSSSMSWSTSSHATFSPSCVHEGRRQFSRRGTMLDDDHQKVCPSRLSLITKKALLSIVGHRSG</sequence>
<accession>A0A8S0QP08</accession>
<reference evidence="1 2" key="1">
    <citation type="submission" date="2019-12" db="EMBL/GenBank/DDBJ databases">
        <authorList>
            <person name="Alioto T."/>
            <person name="Alioto T."/>
            <person name="Gomez Garrido J."/>
        </authorList>
    </citation>
    <scope>NUCLEOTIDE SEQUENCE [LARGE SCALE GENOMIC DNA]</scope>
</reference>
<dbReference type="PANTHER" id="PTHR33257:SF4">
    <property type="entry name" value="EXPRESSED PROTEIN"/>
    <property type="match status" value="1"/>
</dbReference>
<keyword evidence="2" id="KW-1185">Reference proteome</keyword>
<gene>
    <name evidence="1" type="ORF">OLEA9_A005538</name>
</gene>
<dbReference type="AlphaFoldDB" id="A0A8S0QP08"/>
<dbReference type="PANTHER" id="PTHR33257">
    <property type="entry name" value="OS05G0165500 PROTEIN"/>
    <property type="match status" value="1"/>
</dbReference>
<comment type="caution">
    <text evidence="1">The sequence shown here is derived from an EMBL/GenBank/DDBJ whole genome shotgun (WGS) entry which is preliminary data.</text>
</comment>
<proteinExistence type="predicted"/>
<dbReference type="Proteomes" id="UP000594638">
    <property type="component" value="Unassembled WGS sequence"/>
</dbReference>
<dbReference type="EMBL" id="CACTIH010001917">
    <property type="protein sequence ID" value="CAA2968606.1"/>
    <property type="molecule type" value="Genomic_DNA"/>
</dbReference>